<evidence type="ECO:0000313" key="3">
    <source>
        <dbReference type="EMBL" id="KAG6767633.1"/>
    </source>
</evidence>
<feature type="compositionally biased region" description="Basic and acidic residues" evidence="1">
    <location>
        <begin position="60"/>
        <end position="77"/>
    </location>
</feature>
<dbReference type="AlphaFoldDB" id="A0A8X7Z9S6"/>
<evidence type="ECO:0000313" key="4">
    <source>
        <dbReference type="Proteomes" id="UP000886885"/>
    </source>
</evidence>
<gene>
    <name evidence="3" type="ORF">POTOM_028845</name>
</gene>
<keyword evidence="4" id="KW-1185">Reference proteome</keyword>
<dbReference type="PANTHER" id="PTHR34741:SF1">
    <property type="entry name" value="PGG DOMAIN-CONTAINING PROTEIN"/>
    <property type="match status" value="1"/>
</dbReference>
<dbReference type="PANTHER" id="PTHR34741">
    <property type="entry name" value="IMAP FAMILY MEMBER 1, PUTATIVE-RELATED"/>
    <property type="match status" value="1"/>
</dbReference>
<dbReference type="OrthoDB" id="851994at2759"/>
<evidence type="ECO:0000256" key="1">
    <source>
        <dbReference type="SAM" id="MobiDB-lite"/>
    </source>
</evidence>
<proteinExistence type="predicted"/>
<keyword evidence="2" id="KW-0472">Membrane</keyword>
<dbReference type="EMBL" id="JAAWWB010000014">
    <property type="protein sequence ID" value="KAG6767633.1"/>
    <property type="molecule type" value="Genomic_DNA"/>
</dbReference>
<protein>
    <submittedName>
        <fullName evidence="3">Uncharacterized protein</fullName>
    </submittedName>
</protein>
<feature type="transmembrane region" description="Helical" evidence="2">
    <location>
        <begin position="168"/>
        <end position="192"/>
    </location>
</feature>
<reference evidence="3" key="1">
    <citation type="journal article" date="2020" name="bioRxiv">
        <title>Hybrid origin of Populus tomentosa Carr. identified through genome sequencing and phylogenomic analysis.</title>
        <authorList>
            <person name="An X."/>
            <person name="Gao K."/>
            <person name="Chen Z."/>
            <person name="Li J."/>
            <person name="Yang X."/>
            <person name="Yang X."/>
            <person name="Zhou J."/>
            <person name="Guo T."/>
            <person name="Zhao T."/>
            <person name="Huang S."/>
            <person name="Miao D."/>
            <person name="Khan W.U."/>
            <person name="Rao P."/>
            <person name="Ye M."/>
            <person name="Lei B."/>
            <person name="Liao W."/>
            <person name="Wang J."/>
            <person name="Ji L."/>
            <person name="Li Y."/>
            <person name="Guo B."/>
            <person name="Mustafa N.S."/>
            <person name="Li S."/>
            <person name="Yun Q."/>
            <person name="Keller S.R."/>
            <person name="Mao J."/>
            <person name="Zhang R."/>
            <person name="Strauss S.H."/>
        </authorList>
    </citation>
    <scope>NUCLEOTIDE SEQUENCE</scope>
    <source>
        <strain evidence="3">GM15</strain>
        <tissue evidence="3">Leaf</tissue>
    </source>
</reference>
<evidence type="ECO:0000256" key="2">
    <source>
        <dbReference type="SAM" id="Phobius"/>
    </source>
</evidence>
<dbReference type="Proteomes" id="UP000886885">
    <property type="component" value="Chromosome 7D"/>
</dbReference>
<accession>A0A8X7Z9S6</accession>
<organism evidence="3 4">
    <name type="scientific">Populus tomentosa</name>
    <name type="common">Chinese white poplar</name>
    <dbReference type="NCBI Taxonomy" id="118781"/>
    <lineage>
        <taxon>Eukaryota</taxon>
        <taxon>Viridiplantae</taxon>
        <taxon>Streptophyta</taxon>
        <taxon>Embryophyta</taxon>
        <taxon>Tracheophyta</taxon>
        <taxon>Spermatophyta</taxon>
        <taxon>Magnoliopsida</taxon>
        <taxon>eudicotyledons</taxon>
        <taxon>Gunneridae</taxon>
        <taxon>Pentapetalae</taxon>
        <taxon>rosids</taxon>
        <taxon>fabids</taxon>
        <taxon>Malpighiales</taxon>
        <taxon>Salicaceae</taxon>
        <taxon>Saliceae</taxon>
        <taxon>Populus</taxon>
    </lineage>
</organism>
<comment type="caution">
    <text evidence="3">The sequence shown here is derived from an EMBL/GenBank/DDBJ whole genome shotgun (WGS) entry which is preliminary data.</text>
</comment>
<keyword evidence="2" id="KW-1133">Transmembrane helix</keyword>
<feature type="region of interest" description="Disordered" evidence="1">
    <location>
        <begin position="60"/>
        <end position="130"/>
    </location>
</feature>
<feature type="compositionally biased region" description="Basic and acidic residues" evidence="1">
    <location>
        <begin position="85"/>
        <end position="109"/>
    </location>
</feature>
<feature type="transmembrane region" description="Helical" evidence="2">
    <location>
        <begin position="144"/>
        <end position="162"/>
    </location>
</feature>
<name>A0A8X7Z9S6_POPTO</name>
<sequence length="258" mass="29614">MASARFHQRNQNQATLWTRLPITNHILFKPPLALKVKPTTNNPTMAGLLVFSFHPNTEQKNRDDLHCHPQEDKDENWRFGSIKARRTENTRDENPQRSDREKTEDKEQKNTGNQRKGKDQRKKKRIRNNVLDAKPDLETELRKTLLSLCFTAAIQITIQYGQGAESEAHYPIILISLAVVAIFASLFVSPFIGKKIPTASKVLRHSNSIPSWHQMRYMGTVHHVVDHYCLLHLPLGGSELQDSYQSRRPLLLIKSLVG</sequence>
<keyword evidence="2" id="KW-0812">Transmembrane</keyword>
<feature type="compositionally biased region" description="Basic residues" evidence="1">
    <location>
        <begin position="118"/>
        <end position="127"/>
    </location>
</feature>